<dbReference type="SUPFAM" id="SSF56091">
    <property type="entry name" value="DNA ligase/mRNA capping enzyme, catalytic domain"/>
    <property type="match status" value="1"/>
</dbReference>
<dbReference type="NCBIfam" id="TIGR02778">
    <property type="entry name" value="ligD_pol"/>
    <property type="match status" value="1"/>
</dbReference>
<evidence type="ECO:0000256" key="12">
    <source>
        <dbReference type="ARBA" id="ARBA00022840"/>
    </source>
</evidence>
<dbReference type="Proteomes" id="UP000198967">
    <property type="component" value="Unassembled WGS sequence"/>
</dbReference>
<keyword evidence="17" id="KW-0464">Manganese</keyword>
<keyword evidence="11" id="KW-0269">Exonuclease</keyword>
<evidence type="ECO:0000256" key="11">
    <source>
        <dbReference type="ARBA" id="ARBA00022839"/>
    </source>
</evidence>
<evidence type="ECO:0000259" key="24">
    <source>
        <dbReference type="PROSITE" id="PS50160"/>
    </source>
</evidence>
<dbReference type="Gene3D" id="2.40.50.140">
    <property type="entry name" value="Nucleic acid-binding proteins"/>
    <property type="match status" value="1"/>
</dbReference>
<evidence type="ECO:0000256" key="21">
    <source>
        <dbReference type="ARBA" id="ARBA00049981"/>
    </source>
</evidence>
<proteinExistence type="inferred from homology"/>
<evidence type="ECO:0000256" key="10">
    <source>
        <dbReference type="ARBA" id="ARBA00022801"/>
    </source>
</evidence>
<evidence type="ECO:0000256" key="4">
    <source>
        <dbReference type="ARBA" id="ARBA00022679"/>
    </source>
</evidence>
<evidence type="ECO:0000256" key="14">
    <source>
        <dbReference type="ARBA" id="ARBA00023125"/>
    </source>
</evidence>
<dbReference type="GO" id="GO:0046872">
    <property type="term" value="F:metal ion binding"/>
    <property type="evidence" value="ECO:0007669"/>
    <property type="project" value="UniProtKB-KW"/>
</dbReference>
<dbReference type="GO" id="GO:0003677">
    <property type="term" value="F:DNA binding"/>
    <property type="evidence" value="ECO:0007669"/>
    <property type="project" value="UniProtKB-KW"/>
</dbReference>
<dbReference type="Gene3D" id="3.30.1490.70">
    <property type="match status" value="1"/>
</dbReference>
<evidence type="ECO:0000313" key="25">
    <source>
        <dbReference type="EMBL" id="SDG78736.1"/>
    </source>
</evidence>
<dbReference type="AlphaFoldDB" id="A0A1G7X3J9"/>
<dbReference type="InterPro" id="IPR016059">
    <property type="entry name" value="DNA_ligase_ATP-dep_CS"/>
</dbReference>
<keyword evidence="3" id="KW-0436">Ligase</keyword>
<evidence type="ECO:0000313" key="26">
    <source>
        <dbReference type="Proteomes" id="UP000198967"/>
    </source>
</evidence>
<protein>
    <recommendedName>
        <fullName evidence="2">DNA ligase (ATP)</fullName>
        <ecNumber evidence="2">6.5.1.1</ecNumber>
    </recommendedName>
    <alternativeName>
        <fullName evidence="19">NHEJ DNA polymerase</fullName>
    </alternativeName>
</protein>
<evidence type="ECO:0000256" key="3">
    <source>
        <dbReference type="ARBA" id="ARBA00022598"/>
    </source>
</evidence>
<evidence type="ECO:0000256" key="5">
    <source>
        <dbReference type="ARBA" id="ARBA00022695"/>
    </source>
</evidence>
<dbReference type="CDD" id="cd07971">
    <property type="entry name" value="OBF_DNA_ligase_LigD"/>
    <property type="match status" value="1"/>
</dbReference>
<evidence type="ECO:0000256" key="20">
    <source>
        <dbReference type="ARBA" id="ARBA00034003"/>
    </source>
</evidence>
<comment type="cofactor">
    <cofactor evidence="1">
        <name>Mn(2+)</name>
        <dbReference type="ChEBI" id="CHEBI:29035"/>
    </cofactor>
</comment>
<dbReference type="PANTHER" id="PTHR42705:SF2">
    <property type="entry name" value="BIFUNCTIONAL NON-HOMOLOGOUS END JOINING PROTEIN LIGD"/>
    <property type="match status" value="1"/>
</dbReference>
<dbReference type="InterPro" id="IPR014146">
    <property type="entry name" value="LigD_ligase_dom"/>
</dbReference>
<dbReference type="GO" id="GO:0003887">
    <property type="term" value="F:DNA-directed DNA polymerase activity"/>
    <property type="evidence" value="ECO:0007669"/>
    <property type="project" value="UniProtKB-KW"/>
</dbReference>
<keyword evidence="9" id="KW-0227">DNA damage</keyword>
<dbReference type="STRING" id="366584.SAMN05216377_11573"/>
<dbReference type="Pfam" id="PF21686">
    <property type="entry name" value="LigD_Prim-Pol"/>
    <property type="match status" value="1"/>
</dbReference>
<evidence type="ECO:0000256" key="8">
    <source>
        <dbReference type="ARBA" id="ARBA00022741"/>
    </source>
</evidence>
<evidence type="ECO:0000256" key="16">
    <source>
        <dbReference type="ARBA" id="ARBA00023204"/>
    </source>
</evidence>
<dbReference type="GO" id="GO:0004527">
    <property type="term" value="F:exonuclease activity"/>
    <property type="evidence" value="ECO:0007669"/>
    <property type="project" value="UniProtKB-KW"/>
</dbReference>
<keyword evidence="7" id="KW-0479">Metal-binding</keyword>
<dbReference type="Gene3D" id="3.30.470.30">
    <property type="entry name" value="DNA ligase/mRNA capping enzyme"/>
    <property type="match status" value="1"/>
</dbReference>
<sequence>MLATTGPPPVGPGWAVEFKWDGVRALVEIRDGAVRLVSRNGNDVTAGYPELVAALPVDRDLVLDGEIVALAADGRPDFGLLQHRMHVRAPGAPLLAQVPVQLYLFDVLSVDGTPVVEEAYDARRERLTGLGIAGGRVSVTPSFTDVTPAQGLDVARDHRLEGIVAKRRTSRYLPGRRSESWVKTALFHAQEVVLAGWTAGRGNRGKTLGALLMGAYDGGTLRYLGNVGSGFSEAALTRLLAQLRPLVRADSPFDEEVPREYTRGVTWVEPRLVGEVEYRTLTHDGRLRHTVWRGLRPDRDPGEITVPGAAHPPEPPAGRKGSWAVGGREVALTNLDKELFPGITKRELVDYYARVSRHLLPYLAGRPVNLHRFPDGIDAPGFWQKELPAHAPDWVRTWENPDAEPGESRRYAVVDSTATLVWMANHAAVELHPWTSSAARPDEPDWALVDIDPGPDTDFDDVLVLARLHRTALAHLGVEGRPTVTGQRGVQIRIPVRPGYRFAETRGWVERLSKAVGRTVPELVSWEWHTDRRDGRIRLDYTQNARNRTLVAPFSPRPRPGAPVCVPIEWDELDDPALRPDRWTLHTVLERLESAGDPLRALIGHEQELPRL</sequence>
<dbReference type="GO" id="GO:0003910">
    <property type="term" value="F:DNA ligase (ATP) activity"/>
    <property type="evidence" value="ECO:0007669"/>
    <property type="project" value="UniProtKB-EC"/>
</dbReference>
<keyword evidence="16" id="KW-0234">DNA repair</keyword>
<evidence type="ECO:0000256" key="23">
    <source>
        <dbReference type="SAM" id="MobiDB-lite"/>
    </source>
</evidence>
<accession>A0A1G7X3J9</accession>
<evidence type="ECO:0000256" key="17">
    <source>
        <dbReference type="ARBA" id="ARBA00023211"/>
    </source>
</evidence>
<comment type="catalytic activity">
    <reaction evidence="20">
        <text>ATP + (deoxyribonucleotide)n-3'-hydroxyl + 5'-phospho-(deoxyribonucleotide)m = (deoxyribonucleotide)n+m + AMP + diphosphate.</text>
        <dbReference type="EC" id="6.5.1.1"/>
    </reaction>
</comment>
<evidence type="ECO:0000256" key="18">
    <source>
        <dbReference type="ARBA" id="ARBA00023268"/>
    </source>
</evidence>
<dbReference type="InterPro" id="IPR012340">
    <property type="entry name" value="NA-bd_OB-fold"/>
</dbReference>
<evidence type="ECO:0000256" key="9">
    <source>
        <dbReference type="ARBA" id="ARBA00022763"/>
    </source>
</evidence>
<comment type="similarity">
    <text evidence="22">In the N-terminal section; belongs to the LigD polymerase family.</text>
</comment>
<dbReference type="PANTHER" id="PTHR42705">
    <property type="entry name" value="BIFUNCTIONAL NON-HOMOLOGOUS END JOINING PROTEIN LIGD"/>
    <property type="match status" value="1"/>
</dbReference>
<keyword evidence="10" id="KW-0378">Hydrolase</keyword>
<keyword evidence="6" id="KW-0540">Nuclease</keyword>
<dbReference type="PROSITE" id="PS00697">
    <property type="entry name" value="DNA_LIGASE_A1"/>
    <property type="match status" value="1"/>
</dbReference>
<evidence type="ECO:0000256" key="13">
    <source>
        <dbReference type="ARBA" id="ARBA00022932"/>
    </source>
</evidence>
<keyword evidence="12" id="KW-0067">ATP-binding</keyword>
<dbReference type="InterPro" id="IPR014145">
    <property type="entry name" value="LigD_pol_dom"/>
</dbReference>
<keyword evidence="26" id="KW-1185">Reference proteome</keyword>
<dbReference type="InterPro" id="IPR052171">
    <property type="entry name" value="NHEJ_LigD"/>
</dbReference>
<dbReference type="InterPro" id="IPR012310">
    <property type="entry name" value="DNA_ligase_ATP-dep_cent"/>
</dbReference>
<dbReference type="InterPro" id="IPR014143">
    <property type="entry name" value="NHEJ_ligase_prk"/>
</dbReference>
<dbReference type="InterPro" id="IPR012309">
    <property type="entry name" value="DNA_ligase_ATP-dep_C"/>
</dbReference>
<feature type="domain" description="ATP-dependent DNA ligase family profile" evidence="24">
    <location>
        <begin position="97"/>
        <end position="217"/>
    </location>
</feature>
<dbReference type="Pfam" id="PF01068">
    <property type="entry name" value="DNA_ligase_A_M"/>
    <property type="match status" value="1"/>
</dbReference>
<dbReference type="PROSITE" id="PS50160">
    <property type="entry name" value="DNA_LIGASE_A3"/>
    <property type="match status" value="1"/>
</dbReference>
<keyword evidence="13" id="KW-0239">DNA-directed DNA polymerase</keyword>
<reference evidence="25 26" key="1">
    <citation type="submission" date="2016-10" db="EMBL/GenBank/DDBJ databases">
        <authorList>
            <person name="de Groot N.N."/>
        </authorList>
    </citation>
    <scope>NUCLEOTIDE SEQUENCE [LARGE SCALE GENOMIC DNA]</scope>
    <source>
        <strain evidence="25 26">CGMCC 4.3143</strain>
    </source>
</reference>
<keyword evidence="15" id="KW-0233">DNA recombination</keyword>
<dbReference type="CDD" id="cd07906">
    <property type="entry name" value="Adenylation_DNA_ligase_LigD_LigC"/>
    <property type="match status" value="1"/>
</dbReference>
<dbReference type="RefSeq" id="WP_093088094.1">
    <property type="nucleotide sequence ID" value="NZ_FNBE01000015.1"/>
</dbReference>
<dbReference type="SUPFAM" id="SSF50249">
    <property type="entry name" value="Nucleic acid-binding proteins"/>
    <property type="match status" value="1"/>
</dbReference>
<dbReference type="Pfam" id="PF04679">
    <property type="entry name" value="DNA_ligase_A_C"/>
    <property type="match status" value="1"/>
</dbReference>
<keyword evidence="8" id="KW-0547">Nucleotide-binding</keyword>
<dbReference type="Gene3D" id="3.90.920.10">
    <property type="entry name" value="DNA primase, PRIM domain"/>
    <property type="match status" value="1"/>
</dbReference>
<dbReference type="GO" id="GO:0005524">
    <property type="term" value="F:ATP binding"/>
    <property type="evidence" value="ECO:0007669"/>
    <property type="project" value="UniProtKB-KW"/>
</dbReference>
<comment type="similarity">
    <text evidence="21">In the C-terminal section; belongs to the ATP-dependent DNA ligase family.</text>
</comment>
<dbReference type="GO" id="GO:0006281">
    <property type="term" value="P:DNA repair"/>
    <property type="evidence" value="ECO:0007669"/>
    <property type="project" value="UniProtKB-KW"/>
</dbReference>
<dbReference type="NCBIfam" id="TIGR02779">
    <property type="entry name" value="NHEJ_ligase_lig"/>
    <property type="match status" value="1"/>
</dbReference>
<evidence type="ECO:0000256" key="19">
    <source>
        <dbReference type="ARBA" id="ARBA00029943"/>
    </source>
</evidence>
<gene>
    <name evidence="25" type="ORF">SAMN05216377_11573</name>
</gene>
<evidence type="ECO:0000256" key="1">
    <source>
        <dbReference type="ARBA" id="ARBA00001936"/>
    </source>
</evidence>
<evidence type="ECO:0000256" key="2">
    <source>
        <dbReference type="ARBA" id="ARBA00012727"/>
    </source>
</evidence>
<dbReference type="NCBIfam" id="TIGR02776">
    <property type="entry name" value="NHEJ_ligase_prk"/>
    <property type="match status" value="1"/>
</dbReference>
<keyword evidence="18" id="KW-0511">Multifunctional enzyme</keyword>
<evidence type="ECO:0000256" key="7">
    <source>
        <dbReference type="ARBA" id="ARBA00022723"/>
    </source>
</evidence>
<evidence type="ECO:0000256" key="6">
    <source>
        <dbReference type="ARBA" id="ARBA00022722"/>
    </source>
</evidence>
<keyword evidence="4" id="KW-0808">Transferase</keyword>
<organism evidence="25 26">
    <name type="scientific">Pseudonocardia oroxyli</name>
    <dbReference type="NCBI Taxonomy" id="366584"/>
    <lineage>
        <taxon>Bacteria</taxon>
        <taxon>Bacillati</taxon>
        <taxon>Actinomycetota</taxon>
        <taxon>Actinomycetes</taxon>
        <taxon>Pseudonocardiales</taxon>
        <taxon>Pseudonocardiaceae</taxon>
        <taxon>Pseudonocardia</taxon>
    </lineage>
</organism>
<keyword evidence="5" id="KW-0548">Nucleotidyltransferase</keyword>
<name>A0A1G7X3J9_PSEOR</name>
<feature type="region of interest" description="Disordered" evidence="23">
    <location>
        <begin position="298"/>
        <end position="323"/>
    </location>
</feature>
<dbReference type="EC" id="6.5.1.1" evidence="2"/>
<keyword evidence="14" id="KW-0238">DNA-binding</keyword>
<dbReference type="EMBL" id="FNBE01000015">
    <property type="protein sequence ID" value="SDG78736.1"/>
    <property type="molecule type" value="Genomic_DNA"/>
</dbReference>
<dbReference type="GO" id="GO:0006310">
    <property type="term" value="P:DNA recombination"/>
    <property type="evidence" value="ECO:0007669"/>
    <property type="project" value="UniProtKB-KW"/>
</dbReference>
<evidence type="ECO:0000256" key="22">
    <source>
        <dbReference type="ARBA" id="ARBA00049990"/>
    </source>
</evidence>
<evidence type="ECO:0000256" key="15">
    <source>
        <dbReference type="ARBA" id="ARBA00023172"/>
    </source>
</evidence>